<keyword evidence="2" id="KW-1185">Reference proteome</keyword>
<dbReference type="OrthoDB" id="10071171at2759"/>
<dbReference type="Proteomes" id="UP000077002">
    <property type="component" value="Unassembled WGS sequence"/>
</dbReference>
<dbReference type="EMBL" id="LVKK01000011">
    <property type="protein sequence ID" value="OAG43320.1"/>
    <property type="molecule type" value="Genomic_DNA"/>
</dbReference>
<dbReference type="RefSeq" id="XP_022515272.1">
    <property type="nucleotide sequence ID" value="XM_022652584.1"/>
</dbReference>
<name>A0A177FI57_9EURO</name>
<reference evidence="1 2" key="1">
    <citation type="submission" date="2016-03" db="EMBL/GenBank/DDBJ databases">
        <title>Draft genome sequence of the Fonsecaea monophora CBS 269.37.</title>
        <authorList>
            <person name="Bombassaro A."/>
            <person name="Vinicius W.A."/>
            <person name="De Hoog S."/>
            <person name="Sun J."/>
            <person name="Souza E.M."/>
            <person name="Raittz R.T."/>
            <person name="Costa F."/>
            <person name="Leao A.C."/>
            <person name="Tadra-Sfeir M.Z."/>
            <person name="Baura V."/>
            <person name="Balsanelli E."/>
            <person name="Pedrosa F.O."/>
            <person name="Moreno L.F."/>
            <person name="Steffens M.B."/>
            <person name="Xi L."/>
            <person name="Bocca A.L."/>
            <person name="Felipe M.S."/>
            <person name="Teixeira M."/>
            <person name="Telles Filho F.Q."/>
            <person name="Azevedo C.M."/>
            <person name="Gomes R."/>
            <person name="Vicente V.A."/>
        </authorList>
    </citation>
    <scope>NUCLEOTIDE SEQUENCE [LARGE SCALE GENOMIC DNA]</scope>
    <source>
        <strain evidence="1 2">CBS 269.37</strain>
    </source>
</reference>
<dbReference type="AlphaFoldDB" id="A0A177FI57"/>
<sequence>MRFVVQHVKDQLELQFLAGSEWKSDTRFSSWLPEFDGPRKEIDYENENIPYLKRQERIGKDDDWKEVFLVDPDDNDSFQFPVDQCKNFLDGTTGISIRPDDAEDGSTPYYNAWLDDRSREGGARVYRNPFTAEELKKKLLKSRYRPKTPGIWAQVFKAVVRANASALDRSAAANHASDPKTINTNTVVRASTGTSFATCLQPVGETIPNVRHLARTWRVGLRWGSTLDNEPDAARRLLFITDLDSETATVLMQTASNHQTRPLRHALLDHLTSNDAHISVKVPSKSPSTFELAFSIPFYAWRDTYREDHRKWAHSREPLRETVDVSFLNQHHGEVLCKAVLTAMISGSDIEHWTAYLFADTYFDAQDAGRETVLEYRKDKESEEGMNADPLTYGEIDADLPFWDPRKYFLIMARYRLQQVAKEWTQVVARFGTSFADFQKSHGGFLSQPTHCRSPQEKVDHRDQLLRNYDWVMRTSGISMDLEETLAATVDAIAAMLKHAAFFGEETGLLSEIEALFDLFKRQQKKIERLCVKCKALSKKLALRLNLEAVNAGRIQNQHGIDNHNLSRITLVSLPFTFNGIGIGIYF</sequence>
<accession>A0A177FI57</accession>
<dbReference type="GeneID" id="34597780"/>
<comment type="caution">
    <text evidence="1">The sequence shown here is derived from an EMBL/GenBank/DDBJ whole genome shotgun (WGS) entry which is preliminary data.</text>
</comment>
<organism evidence="1 2">
    <name type="scientific">Fonsecaea monophora</name>
    <dbReference type="NCBI Taxonomy" id="254056"/>
    <lineage>
        <taxon>Eukaryota</taxon>
        <taxon>Fungi</taxon>
        <taxon>Dikarya</taxon>
        <taxon>Ascomycota</taxon>
        <taxon>Pezizomycotina</taxon>
        <taxon>Eurotiomycetes</taxon>
        <taxon>Chaetothyriomycetidae</taxon>
        <taxon>Chaetothyriales</taxon>
        <taxon>Herpotrichiellaceae</taxon>
        <taxon>Fonsecaea</taxon>
    </lineage>
</organism>
<evidence type="ECO:0000313" key="1">
    <source>
        <dbReference type="EMBL" id="OAG43320.1"/>
    </source>
</evidence>
<gene>
    <name evidence="1" type="ORF">AYO21_02606</name>
</gene>
<protein>
    <submittedName>
        <fullName evidence="1">Uncharacterized protein</fullName>
    </submittedName>
</protein>
<evidence type="ECO:0000313" key="2">
    <source>
        <dbReference type="Proteomes" id="UP000077002"/>
    </source>
</evidence>
<proteinExistence type="predicted"/>